<evidence type="ECO:0000313" key="2">
    <source>
        <dbReference type="EMBL" id="XCF18268.1"/>
    </source>
</evidence>
<dbReference type="Pfam" id="PF04255">
    <property type="entry name" value="DUF433"/>
    <property type="match status" value="1"/>
</dbReference>
<dbReference type="Gene3D" id="1.10.10.10">
    <property type="entry name" value="Winged helix-like DNA-binding domain superfamily/Winged helix DNA-binding domain"/>
    <property type="match status" value="1"/>
</dbReference>
<dbReference type="InterPro" id="IPR036388">
    <property type="entry name" value="WH-like_DNA-bd_sf"/>
</dbReference>
<sequence length="97" mass="11125">MPQHAPRVTQELLDEPHIEGRRISVLQLHDRVKELGADPEDVADEYALDVADVYRALAYYYENPEEMQAARARRESDLRDLRDNIASNRPDGINPPS</sequence>
<dbReference type="InterPro" id="IPR009057">
    <property type="entry name" value="Homeodomain-like_sf"/>
</dbReference>
<dbReference type="GeneID" id="91110885"/>
<feature type="compositionally biased region" description="Basic and acidic residues" evidence="1">
    <location>
        <begin position="72"/>
        <end position="83"/>
    </location>
</feature>
<proteinExistence type="predicted"/>
<dbReference type="KEGG" id="hanx:ABSL23_17010"/>
<dbReference type="InterPro" id="IPR007367">
    <property type="entry name" value="DUF433"/>
</dbReference>
<reference evidence="2" key="1">
    <citation type="submission" date="2024-06" db="EMBL/GenBank/DDBJ databases">
        <title>Genome Sequence of an extremely halophilic archaeon isolated from Permian era halite, Salado Formation, Carlsbad, New Mexico: Halobacterium sp. strain NMX12-1.</title>
        <authorList>
            <person name="Sotoa L."/>
            <person name="DasSarma P."/>
            <person name="Anton B.P."/>
            <person name="Vincze T."/>
            <person name="Verma I."/>
            <person name="Eralp B."/>
            <person name="Powers D.W."/>
            <person name="Dozier B.L."/>
            <person name="Roberts R.J."/>
            <person name="DasSarma S."/>
        </authorList>
    </citation>
    <scope>NUCLEOTIDE SEQUENCE</scope>
    <source>
        <strain evidence="2">NMX12-1</strain>
        <plasmid evidence="2">pNMX12-1_119</plasmid>
    </source>
</reference>
<geneLocation type="plasmid" evidence="2">
    <name>pNMX12-1_119</name>
</geneLocation>
<organism evidence="2">
    <name type="scientific">Halobacterium sp. NMX12-1</name>
    <dbReference type="NCBI Taxonomy" id="3166650"/>
    <lineage>
        <taxon>Archaea</taxon>
        <taxon>Methanobacteriati</taxon>
        <taxon>Methanobacteriota</taxon>
        <taxon>Stenosarchaea group</taxon>
        <taxon>Halobacteria</taxon>
        <taxon>Halobacteriales</taxon>
        <taxon>Halobacteriaceae</taxon>
        <taxon>Halobacterium</taxon>
    </lineage>
</organism>
<dbReference type="SUPFAM" id="SSF46689">
    <property type="entry name" value="Homeodomain-like"/>
    <property type="match status" value="1"/>
</dbReference>
<protein>
    <submittedName>
        <fullName evidence="2">DUF433 domain-containing protein</fullName>
    </submittedName>
</protein>
<keyword evidence="2" id="KW-0614">Plasmid</keyword>
<dbReference type="RefSeq" id="WP_353635557.1">
    <property type="nucleotide sequence ID" value="NZ_CP159206.1"/>
</dbReference>
<feature type="region of interest" description="Disordered" evidence="1">
    <location>
        <begin position="71"/>
        <end position="97"/>
    </location>
</feature>
<name>A0AAU8CIR7_9EURY</name>
<accession>A0AAU8CIR7</accession>
<dbReference type="EMBL" id="CP159206">
    <property type="protein sequence ID" value="XCF18268.1"/>
    <property type="molecule type" value="Genomic_DNA"/>
</dbReference>
<dbReference type="AlphaFoldDB" id="A0AAU8CIR7"/>
<gene>
    <name evidence="2" type="ORF">ABSL23_17010</name>
</gene>
<evidence type="ECO:0000256" key="1">
    <source>
        <dbReference type="SAM" id="MobiDB-lite"/>
    </source>
</evidence>